<evidence type="ECO:0000313" key="2">
    <source>
        <dbReference type="EMBL" id="KAL2799806.1"/>
    </source>
</evidence>
<comment type="caution">
    <text evidence="2">The sequence shown here is derived from an EMBL/GenBank/DDBJ whole genome shotgun (WGS) entry which is preliminary data.</text>
</comment>
<dbReference type="Proteomes" id="UP001610563">
    <property type="component" value="Unassembled WGS sequence"/>
</dbReference>
<evidence type="ECO:0000313" key="3">
    <source>
        <dbReference type="Proteomes" id="UP001610563"/>
    </source>
</evidence>
<protein>
    <submittedName>
        <fullName evidence="2">Uncharacterized protein</fullName>
    </submittedName>
</protein>
<accession>A0ABR4GLC6</accession>
<evidence type="ECO:0000256" key="1">
    <source>
        <dbReference type="SAM" id="MobiDB-lite"/>
    </source>
</evidence>
<gene>
    <name evidence="2" type="ORF">BJX66DRAFT_229252</name>
</gene>
<name>A0ABR4GLC6_9EURO</name>
<sequence>MDSPHVAQSDKHPQHHSARKYDPEAPEALERCHSSSSSAPTPLIYKAYSSSSFRATKTPIHSLPAYHCHCHRDTSPGPTIVISATTIQRKGATWPALATILSSSGANSALKSLSASVPSLQTRSLERARTLGDYHVLHMTGGFHHFPVMNTI</sequence>
<proteinExistence type="predicted"/>
<keyword evidence="3" id="KW-1185">Reference proteome</keyword>
<feature type="region of interest" description="Disordered" evidence="1">
    <location>
        <begin position="1"/>
        <end position="38"/>
    </location>
</feature>
<dbReference type="EMBL" id="JBFTWV010000006">
    <property type="protein sequence ID" value="KAL2799806.1"/>
    <property type="molecule type" value="Genomic_DNA"/>
</dbReference>
<reference evidence="2 3" key="1">
    <citation type="submission" date="2024-07" db="EMBL/GenBank/DDBJ databases">
        <title>Section-level genome sequencing and comparative genomics of Aspergillus sections Usti and Cavernicolus.</title>
        <authorList>
            <consortium name="Lawrence Berkeley National Laboratory"/>
            <person name="Nybo J.L."/>
            <person name="Vesth T.C."/>
            <person name="Theobald S."/>
            <person name="Frisvad J.C."/>
            <person name="Larsen T.O."/>
            <person name="Kjaerboelling I."/>
            <person name="Rothschild-Mancinelli K."/>
            <person name="Lyhne E.K."/>
            <person name="Kogle M.E."/>
            <person name="Barry K."/>
            <person name="Clum A."/>
            <person name="Na H."/>
            <person name="Ledsgaard L."/>
            <person name="Lin J."/>
            <person name="Lipzen A."/>
            <person name="Kuo A."/>
            <person name="Riley R."/>
            <person name="Mondo S."/>
            <person name="Labutti K."/>
            <person name="Haridas S."/>
            <person name="Pangalinan J."/>
            <person name="Salamov A.A."/>
            <person name="Simmons B.A."/>
            <person name="Magnuson J.K."/>
            <person name="Chen J."/>
            <person name="Drula E."/>
            <person name="Henrissat B."/>
            <person name="Wiebenga A."/>
            <person name="Lubbers R.J."/>
            <person name="Gomes A.C."/>
            <person name="Makela M.R."/>
            <person name="Stajich J."/>
            <person name="Grigoriev I.V."/>
            <person name="Mortensen U.H."/>
            <person name="De Vries R.P."/>
            <person name="Baker S.E."/>
            <person name="Andersen M.R."/>
        </authorList>
    </citation>
    <scope>NUCLEOTIDE SEQUENCE [LARGE SCALE GENOMIC DNA]</scope>
    <source>
        <strain evidence="2 3">CBS 209.92</strain>
    </source>
</reference>
<feature type="compositionally biased region" description="Basic and acidic residues" evidence="1">
    <location>
        <begin position="19"/>
        <end position="33"/>
    </location>
</feature>
<organism evidence="2 3">
    <name type="scientific">Aspergillus keveii</name>
    <dbReference type="NCBI Taxonomy" id="714993"/>
    <lineage>
        <taxon>Eukaryota</taxon>
        <taxon>Fungi</taxon>
        <taxon>Dikarya</taxon>
        <taxon>Ascomycota</taxon>
        <taxon>Pezizomycotina</taxon>
        <taxon>Eurotiomycetes</taxon>
        <taxon>Eurotiomycetidae</taxon>
        <taxon>Eurotiales</taxon>
        <taxon>Aspergillaceae</taxon>
        <taxon>Aspergillus</taxon>
        <taxon>Aspergillus subgen. Nidulantes</taxon>
    </lineage>
</organism>